<dbReference type="RefSeq" id="XP_011361900.1">
    <property type="nucleotide sequence ID" value="XM_011363598.2"/>
</dbReference>
<evidence type="ECO:0000313" key="8">
    <source>
        <dbReference type="RefSeq" id="XP_011361900.1"/>
    </source>
</evidence>
<protein>
    <submittedName>
        <fullName evidence="8">Protein-arginine deiminase type-4</fullName>
    </submittedName>
</protein>
<feature type="domain" description="Protein-arginine deiminase (PAD) N-terminal" evidence="6">
    <location>
        <begin position="1"/>
        <end position="111"/>
    </location>
</feature>
<dbReference type="GO" id="GO:0005737">
    <property type="term" value="C:cytoplasm"/>
    <property type="evidence" value="ECO:0007669"/>
    <property type="project" value="UniProtKB-SubCell"/>
</dbReference>
<dbReference type="Pfam" id="PF03068">
    <property type="entry name" value="PAD"/>
    <property type="match status" value="1"/>
</dbReference>
<sequence length="582" mass="65465">MAHGTVIHVAPEQPTYAVCVLGTKTQLDVYGSAPQGCTSFGINASPGVVVDVAHRPPAKKNPSGFSKWPLDPGLEVSLRMRAASSSTNDQKVQISYYGPKTDLVQALLYLTGVEISLSTDITRTPKAKATKARKDQRTWTWGPRGQGAILLVNCDKDNLKSSTMDCLDNKVLDREDLQDMSLVTLSTKTPRDFFTNHQLVLHVAKSEMDKVRVFQASWNRRCKGPEARSIFENEDFVKSLTALTKKANCKLTICSLEESMDDQWMQDEIEIGYIQAPHKTMPVVFDSPRNRGLKEFPVKSLLGPEFGYVTRGPQTGGVTDLDSFGNLEVSPPVKVGKKKYPLGRILIGNSSYPRADSQEMHQALQDFLAAQQVQAPVKLYSDWLFVGHVDEFLSFVPAHKGFRLLLASPRSCFKLFQEQLNEGHGEALLFEGVKKKKQQKIKDILSNKKLRDHNSYVESCIDWNREVLKRELGLTEQDIVDIPQLFKLHSDSTGTLKAEAFFPNMVNMLVLGKYLGIPKPFGPIINGRCCLEEKVRSLLEPLGLHCTFIDDFYSYHLRHGEVHCGTNVRRQPFPFKWWHMVP</sequence>
<dbReference type="SUPFAM" id="SSF49503">
    <property type="entry name" value="Cupredoxins"/>
    <property type="match status" value="1"/>
</dbReference>
<comment type="similarity">
    <text evidence="2">Belongs to the protein arginine deiminase family.</text>
</comment>
<evidence type="ECO:0000256" key="2">
    <source>
        <dbReference type="ARBA" id="ARBA00008166"/>
    </source>
</evidence>
<evidence type="ECO:0000256" key="3">
    <source>
        <dbReference type="ARBA" id="ARBA00022490"/>
    </source>
</evidence>
<dbReference type="OrthoDB" id="5102063at2759"/>
<evidence type="ECO:0000313" key="7">
    <source>
        <dbReference type="Proteomes" id="UP000515202"/>
    </source>
</evidence>
<feature type="domain" description="Protein-arginine deiminase C-terminal" evidence="5">
    <location>
        <begin position="231"/>
        <end position="579"/>
    </location>
</feature>
<dbReference type="InterPro" id="IPR008972">
    <property type="entry name" value="Cupredoxin"/>
</dbReference>
<evidence type="ECO:0000256" key="1">
    <source>
        <dbReference type="ARBA" id="ARBA00004496"/>
    </source>
</evidence>
<dbReference type="Proteomes" id="UP000515202">
    <property type="component" value="Unplaced"/>
</dbReference>
<gene>
    <name evidence="8" type="primary">PADI4</name>
</gene>
<dbReference type="InterPro" id="IPR038685">
    <property type="entry name" value="PAD_N_sf"/>
</dbReference>
<dbReference type="CTD" id="23569"/>
<proteinExistence type="inferred from homology"/>
<dbReference type="InterPro" id="IPR013530">
    <property type="entry name" value="PAD_C"/>
</dbReference>
<dbReference type="AlphaFoldDB" id="A0A6P3QKK4"/>
<keyword evidence="4" id="KW-0479">Metal-binding</keyword>
<dbReference type="Pfam" id="PF08526">
    <property type="entry name" value="PAD_N"/>
    <property type="match status" value="1"/>
</dbReference>
<dbReference type="KEGG" id="pvp:105294397"/>
<dbReference type="CDD" id="cd04214">
    <property type="entry name" value="PAD_N"/>
    <property type="match status" value="1"/>
</dbReference>
<dbReference type="SUPFAM" id="SSF110083">
    <property type="entry name" value="Peptidylarginine deiminase Pad4, middle domain"/>
    <property type="match status" value="1"/>
</dbReference>
<dbReference type="InterPro" id="IPR004303">
    <property type="entry name" value="PAD"/>
</dbReference>
<dbReference type="GeneID" id="105294397"/>
<dbReference type="GO" id="GO:0005634">
    <property type="term" value="C:nucleus"/>
    <property type="evidence" value="ECO:0007669"/>
    <property type="project" value="TreeGrafter"/>
</dbReference>
<evidence type="ECO:0000259" key="5">
    <source>
        <dbReference type="Pfam" id="PF03068"/>
    </source>
</evidence>
<keyword evidence="3" id="KW-0963">Cytoplasm</keyword>
<accession>A0A6P3QKK4</accession>
<keyword evidence="7" id="KW-1185">Reference proteome</keyword>
<dbReference type="GO" id="GO:0005509">
    <property type="term" value="F:calcium ion binding"/>
    <property type="evidence" value="ECO:0007669"/>
    <property type="project" value="InterPro"/>
</dbReference>
<dbReference type="InterPro" id="IPR013732">
    <property type="entry name" value="PAD_N"/>
</dbReference>
<dbReference type="FunFam" id="2.60.40.1860:FF:000003">
    <property type="entry name" value="Protein-arginine deiminase type-4"/>
    <property type="match status" value="1"/>
</dbReference>
<dbReference type="PANTHER" id="PTHR10837">
    <property type="entry name" value="PEPTIDYLARGININE DEIMINASE"/>
    <property type="match status" value="1"/>
</dbReference>
<dbReference type="Gene3D" id="3.75.10.10">
    <property type="entry name" value="L-arginine/glycine Amidinotransferase, Chain A"/>
    <property type="match status" value="1"/>
</dbReference>
<name>A0A6P3QKK4_PTEVA</name>
<comment type="subcellular location">
    <subcellularLocation>
        <location evidence="1">Cytoplasm</location>
    </subcellularLocation>
</comment>
<dbReference type="InterPro" id="IPR036556">
    <property type="entry name" value="PAD_central_sf"/>
</dbReference>
<reference evidence="8" key="1">
    <citation type="submission" date="2025-08" db="UniProtKB">
        <authorList>
            <consortium name="RefSeq"/>
        </authorList>
    </citation>
    <scope>IDENTIFICATION</scope>
    <source>
        <tissue evidence="8">Kidney</tissue>
    </source>
</reference>
<evidence type="ECO:0000256" key="4">
    <source>
        <dbReference type="ARBA" id="ARBA00022723"/>
    </source>
</evidence>
<evidence type="ECO:0000259" key="6">
    <source>
        <dbReference type="Pfam" id="PF08526"/>
    </source>
</evidence>
<dbReference type="FunFam" id="3.75.10.10:FF:000003">
    <property type="entry name" value="Protein-arginine deiminase type-2"/>
    <property type="match status" value="1"/>
</dbReference>
<dbReference type="Gene3D" id="2.60.40.1860">
    <property type="entry name" value="Protein-arginine deiminase, N-terminal domain"/>
    <property type="match status" value="1"/>
</dbReference>
<organism evidence="7 8">
    <name type="scientific">Pteropus vampyrus</name>
    <name type="common">Large flying fox</name>
    <dbReference type="NCBI Taxonomy" id="132908"/>
    <lineage>
        <taxon>Eukaryota</taxon>
        <taxon>Metazoa</taxon>
        <taxon>Chordata</taxon>
        <taxon>Craniata</taxon>
        <taxon>Vertebrata</taxon>
        <taxon>Euteleostomi</taxon>
        <taxon>Mammalia</taxon>
        <taxon>Eutheria</taxon>
        <taxon>Laurasiatheria</taxon>
        <taxon>Chiroptera</taxon>
        <taxon>Yinpterochiroptera</taxon>
        <taxon>Pteropodoidea</taxon>
        <taxon>Pteropodidae</taxon>
        <taxon>Pteropodinae</taxon>
        <taxon>Pteropus</taxon>
    </lineage>
</organism>
<dbReference type="PANTHER" id="PTHR10837:SF3">
    <property type="entry name" value="PROTEIN-ARGININE DEIMINASE TYPE-4"/>
    <property type="match status" value="1"/>
</dbReference>
<dbReference type="SUPFAM" id="SSF55909">
    <property type="entry name" value="Pentein"/>
    <property type="match status" value="1"/>
</dbReference>
<dbReference type="GO" id="GO:0140794">
    <property type="term" value="F:histone arginine deiminase activity"/>
    <property type="evidence" value="ECO:0007669"/>
    <property type="project" value="TreeGrafter"/>
</dbReference>